<dbReference type="Gene3D" id="3.30.420.10">
    <property type="entry name" value="Ribonuclease H-like superfamily/Ribonuclease H"/>
    <property type="match status" value="1"/>
</dbReference>
<organism evidence="2 3">
    <name type="scientific">Ricinus communis</name>
    <name type="common">Castor bean</name>
    <dbReference type="NCBI Taxonomy" id="3988"/>
    <lineage>
        <taxon>Eukaryota</taxon>
        <taxon>Viridiplantae</taxon>
        <taxon>Streptophyta</taxon>
        <taxon>Embryophyta</taxon>
        <taxon>Tracheophyta</taxon>
        <taxon>Spermatophyta</taxon>
        <taxon>Magnoliopsida</taxon>
        <taxon>eudicotyledons</taxon>
        <taxon>Gunneridae</taxon>
        <taxon>Pentapetalae</taxon>
        <taxon>rosids</taxon>
        <taxon>fabids</taxon>
        <taxon>Malpighiales</taxon>
        <taxon>Euphorbiaceae</taxon>
        <taxon>Acalyphoideae</taxon>
        <taxon>Acalypheae</taxon>
        <taxon>Ricinus</taxon>
    </lineage>
</organism>
<dbReference type="CDD" id="cd06222">
    <property type="entry name" value="RNase_H_like"/>
    <property type="match status" value="1"/>
</dbReference>
<reference evidence="3" key="1">
    <citation type="journal article" date="2010" name="Nat. Biotechnol.">
        <title>Draft genome sequence of the oilseed species Ricinus communis.</title>
        <authorList>
            <person name="Chan A.P."/>
            <person name="Crabtree J."/>
            <person name="Zhao Q."/>
            <person name="Lorenzi H."/>
            <person name="Orvis J."/>
            <person name="Puiu D."/>
            <person name="Melake-Berhan A."/>
            <person name="Jones K.M."/>
            <person name="Redman J."/>
            <person name="Chen G."/>
            <person name="Cahoon E.B."/>
            <person name="Gedil M."/>
            <person name="Stanke M."/>
            <person name="Haas B.J."/>
            <person name="Wortman J.R."/>
            <person name="Fraser-Liggett C.M."/>
            <person name="Ravel J."/>
            <person name="Rabinowicz P.D."/>
        </authorList>
    </citation>
    <scope>NUCLEOTIDE SEQUENCE [LARGE SCALE GENOMIC DNA]</scope>
    <source>
        <strain evidence="3">cv. Hale</strain>
    </source>
</reference>
<keyword evidence="3" id="KW-1185">Reference proteome</keyword>
<proteinExistence type="predicted"/>
<dbReference type="SUPFAM" id="SSF53098">
    <property type="entry name" value="Ribonuclease H-like"/>
    <property type="match status" value="1"/>
</dbReference>
<dbReference type="InterPro" id="IPR002156">
    <property type="entry name" value="RNaseH_domain"/>
</dbReference>
<accession>B9T376</accession>
<evidence type="ECO:0000313" key="3">
    <source>
        <dbReference type="Proteomes" id="UP000008311"/>
    </source>
</evidence>
<evidence type="ECO:0000313" key="2">
    <source>
        <dbReference type="EMBL" id="EEF29695.1"/>
    </source>
</evidence>
<dbReference type="PANTHER" id="PTHR47723:SF22">
    <property type="entry name" value="RNASE H TYPE-1 DOMAIN-CONTAINING PROTEIN"/>
    <property type="match status" value="1"/>
</dbReference>
<feature type="domain" description="RNase H type-1" evidence="1">
    <location>
        <begin position="105"/>
        <end position="195"/>
    </location>
</feature>
<sequence length="202" mass="22735">MEVSCQKEASIFFLDNMFFACCWSLWLERNKFIFEGSSIAWEKLSELILIRKMHWIEASIPSYPFSVNEIMTSSLPLKRWRSVCSIRPDLQWLPPLANELKWNVYGSIIGKPGIAGIGGVLRNAEGLFIALFSCPIGIKDSNDAEVHAICKAFELTVQNGNLFSSNICAESDSKIAVGLVNGECDAAPFKHWNILFKIRSLR</sequence>
<dbReference type="InterPro" id="IPR036397">
    <property type="entry name" value="RNaseH_sf"/>
</dbReference>
<dbReference type="InParanoid" id="B9T376"/>
<dbReference type="Pfam" id="PF13456">
    <property type="entry name" value="RVT_3"/>
    <property type="match status" value="1"/>
</dbReference>
<dbReference type="GO" id="GO:0004523">
    <property type="term" value="F:RNA-DNA hybrid ribonuclease activity"/>
    <property type="evidence" value="ECO:0007669"/>
    <property type="project" value="InterPro"/>
</dbReference>
<gene>
    <name evidence="2" type="ORF">RCOM_0398770</name>
</gene>
<dbReference type="GO" id="GO:0003676">
    <property type="term" value="F:nucleic acid binding"/>
    <property type="evidence" value="ECO:0007669"/>
    <property type="project" value="InterPro"/>
</dbReference>
<name>B9T376_RICCO</name>
<dbReference type="InterPro" id="IPR012337">
    <property type="entry name" value="RNaseH-like_sf"/>
</dbReference>
<protein>
    <recommendedName>
        <fullName evidence="1">RNase H type-1 domain-containing protein</fullName>
    </recommendedName>
</protein>
<dbReference type="InterPro" id="IPR044730">
    <property type="entry name" value="RNase_H-like_dom_plant"/>
</dbReference>
<dbReference type="EMBL" id="EQ974403">
    <property type="protein sequence ID" value="EEF29695.1"/>
    <property type="molecule type" value="Genomic_DNA"/>
</dbReference>
<dbReference type="AlphaFoldDB" id="B9T376"/>
<evidence type="ECO:0000259" key="1">
    <source>
        <dbReference type="Pfam" id="PF13456"/>
    </source>
</evidence>
<dbReference type="Proteomes" id="UP000008311">
    <property type="component" value="Unassembled WGS sequence"/>
</dbReference>
<dbReference type="InterPro" id="IPR053151">
    <property type="entry name" value="RNase_H-like"/>
</dbReference>
<dbReference type="PANTHER" id="PTHR47723">
    <property type="entry name" value="OS05G0353850 PROTEIN"/>
    <property type="match status" value="1"/>
</dbReference>
<dbReference type="eggNOG" id="ENOG502SU30">
    <property type="taxonomic scope" value="Eukaryota"/>
</dbReference>